<sequence length="88" mass="10356">MYPVFKYEHFSCGLLVIAYPAFTNNLQPDDFTIRDKSSSIYNRFFGYPLYYPKLRIVFGGLFLKLWIRKLLAKVLKNEEKEFGVGESC</sequence>
<gene>
    <name evidence="1" type="ORF">L1987_69570</name>
</gene>
<reference evidence="1 2" key="2">
    <citation type="journal article" date="2022" name="Mol. Ecol. Resour.">
        <title>The genomes of chicory, endive, great burdock and yacon provide insights into Asteraceae paleo-polyploidization history and plant inulin production.</title>
        <authorList>
            <person name="Fan W."/>
            <person name="Wang S."/>
            <person name="Wang H."/>
            <person name="Wang A."/>
            <person name="Jiang F."/>
            <person name="Liu H."/>
            <person name="Zhao H."/>
            <person name="Xu D."/>
            <person name="Zhang Y."/>
        </authorList>
    </citation>
    <scope>NUCLEOTIDE SEQUENCE [LARGE SCALE GENOMIC DNA]</scope>
    <source>
        <strain evidence="2">cv. Yunnan</strain>
        <tissue evidence="1">Leaves</tissue>
    </source>
</reference>
<keyword evidence="2" id="KW-1185">Reference proteome</keyword>
<dbReference type="EMBL" id="CM042040">
    <property type="protein sequence ID" value="KAI3717760.1"/>
    <property type="molecule type" value="Genomic_DNA"/>
</dbReference>
<accession>A0ACB9BAQ8</accession>
<reference evidence="2" key="1">
    <citation type="journal article" date="2022" name="Mol. Ecol. Resour.">
        <title>The genomes of chicory, endive, great burdock and yacon provide insights into Asteraceae palaeo-polyploidization history and plant inulin production.</title>
        <authorList>
            <person name="Fan W."/>
            <person name="Wang S."/>
            <person name="Wang H."/>
            <person name="Wang A."/>
            <person name="Jiang F."/>
            <person name="Liu H."/>
            <person name="Zhao H."/>
            <person name="Xu D."/>
            <person name="Zhang Y."/>
        </authorList>
    </citation>
    <scope>NUCLEOTIDE SEQUENCE [LARGE SCALE GENOMIC DNA]</scope>
    <source>
        <strain evidence="2">cv. Yunnan</strain>
    </source>
</reference>
<name>A0ACB9BAQ8_9ASTR</name>
<dbReference type="Proteomes" id="UP001056120">
    <property type="component" value="Linkage Group LG23"/>
</dbReference>
<evidence type="ECO:0000313" key="2">
    <source>
        <dbReference type="Proteomes" id="UP001056120"/>
    </source>
</evidence>
<organism evidence="1 2">
    <name type="scientific">Smallanthus sonchifolius</name>
    <dbReference type="NCBI Taxonomy" id="185202"/>
    <lineage>
        <taxon>Eukaryota</taxon>
        <taxon>Viridiplantae</taxon>
        <taxon>Streptophyta</taxon>
        <taxon>Embryophyta</taxon>
        <taxon>Tracheophyta</taxon>
        <taxon>Spermatophyta</taxon>
        <taxon>Magnoliopsida</taxon>
        <taxon>eudicotyledons</taxon>
        <taxon>Gunneridae</taxon>
        <taxon>Pentapetalae</taxon>
        <taxon>asterids</taxon>
        <taxon>campanulids</taxon>
        <taxon>Asterales</taxon>
        <taxon>Asteraceae</taxon>
        <taxon>Asteroideae</taxon>
        <taxon>Heliantheae alliance</taxon>
        <taxon>Millerieae</taxon>
        <taxon>Smallanthus</taxon>
    </lineage>
</organism>
<comment type="caution">
    <text evidence="1">The sequence shown here is derived from an EMBL/GenBank/DDBJ whole genome shotgun (WGS) entry which is preliminary data.</text>
</comment>
<proteinExistence type="predicted"/>
<protein>
    <submittedName>
        <fullName evidence="1">Uncharacterized protein</fullName>
    </submittedName>
</protein>
<evidence type="ECO:0000313" key="1">
    <source>
        <dbReference type="EMBL" id="KAI3717760.1"/>
    </source>
</evidence>